<name>A0A075I714_9EURY</name>
<dbReference type="GO" id="GO:0003924">
    <property type="term" value="F:GTPase activity"/>
    <property type="evidence" value="ECO:0007669"/>
    <property type="project" value="InterPro"/>
</dbReference>
<dbReference type="GO" id="GO:1990904">
    <property type="term" value="C:ribonucleoprotein complex"/>
    <property type="evidence" value="ECO:0007669"/>
    <property type="project" value="TreeGrafter"/>
</dbReference>
<feature type="binding site" evidence="10">
    <location>
        <begin position="94"/>
        <end position="98"/>
    </location>
    <ligand>
        <name>GTP</name>
        <dbReference type="ChEBI" id="CHEBI:37565"/>
    </ligand>
</feature>
<comment type="similarity">
    <text evidence="2 10">Belongs to the TRAFAC class translation factor GTPase superfamily. Classic translation factor GTPase family. EF-G/EF-2 subfamily.</text>
</comment>
<dbReference type="PANTHER" id="PTHR42908">
    <property type="entry name" value="TRANSLATION ELONGATION FACTOR-RELATED"/>
    <property type="match status" value="1"/>
</dbReference>
<dbReference type="InterPro" id="IPR020568">
    <property type="entry name" value="Ribosomal_Su5_D2-typ_SF"/>
</dbReference>
<dbReference type="SUPFAM" id="SSF52540">
    <property type="entry name" value="P-loop containing nucleoside triphosphate hydrolases"/>
    <property type="match status" value="1"/>
</dbReference>
<organism evidence="12">
    <name type="scientific">uncultured marine group II/III euryarchaeote SAT1000_18_B12</name>
    <dbReference type="NCBI Taxonomy" id="1456563"/>
    <lineage>
        <taxon>Archaea</taxon>
        <taxon>Methanobacteriati</taxon>
        <taxon>Methanobacteriota</taxon>
        <taxon>environmental samples</taxon>
    </lineage>
</organism>
<dbReference type="InterPro" id="IPR005517">
    <property type="entry name" value="Transl_elong_EFG/EF2_IV"/>
</dbReference>
<dbReference type="InterPro" id="IPR005225">
    <property type="entry name" value="Small_GTP-bd"/>
</dbReference>
<evidence type="ECO:0000256" key="9">
    <source>
        <dbReference type="ARBA" id="ARBA00024731"/>
    </source>
</evidence>
<dbReference type="InterPro" id="IPR000795">
    <property type="entry name" value="T_Tr_GTP-bd_dom"/>
</dbReference>
<dbReference type="PANTHER" id="PTHR42908:SF3">
    <property type="entry name" value="ELONGATION FACTOR-LIKE GTPASE 1"/>
    <property type="match status" value="1"/>
</dbReference>
<dbReference type="GO" id="GO:0005829">
    <property type="term" value="C:cytosol"/>
    <property type="evidence" value="ECO:0007669"/>
    <property type="project" value="TreeGrafter"/>
</dbReference>
<dbReference type="PROSITE" id="PS51722">
    <property type="entry name" value="G_TR_2"/>
    <property type="match status" value="1"/>
</dbReference>
<keyword evidence="7 10" id="KW-0648">Protein biosynthesis</keyword>
<dbReference type="InterPro" id="IPR014721">
    <property type="entry name" value="Ribsml_uS5_D2-typ_fold_subgr"/>
</dbReference>
<dbReference type="NCBIfam" id="TIGR00490">
    <property type="entry name" value="aEF-2"/>
    <property type="match status" value="1"/>
</dbReference>
<dbReference type="SUPFAM" id="SSF50447">
    <property type="entry name" value="Translation proteins"/>
    <property type="match status" value="1"/>
</dbReference>
<evidence type="ECO:0000256" key="5">
    <source>
        <dbReference type="ARBA" id="ARBA00022741"/>
    </source>
</evidence>
<dbReference type="InterPro" id="IPR035647">
    <property type="entry name" value="EFG_III/V"/>
</dbReference>
<dbReference type="GO" id="GO:0003746">
    <property type="term" value="F:translation elongation factor activity"/>
    <property type="evidence" value="ECO:0007669"/>
    <property type="project" value="UniProtKB-UniRule"/>
</dbReference>
<dbReference type="Gene3D" id="3.40.50.300">
    <property type="entry name" value="P-loop containing nucleotide triphosphate hydrolases"/>
    <property type="match status" value="1"/>
</dbReference>
<feature type="domain" description="Tr-type G" evidence="11">
    <location>
        <begin position="19"/>
        <end position="229"/>
    </location>
</feature>
<dbReference type="SMART" id="SM00838">
    <property type="entry name" value="EFG_C"/>
    <property type="match status" value="1"/>
</dbReference>
<accession>A0A075I714</accession>
<dbReference type="Gene3D" id="2.40.30.10">
    <property type="entry name" value="Translation factors"/>
    <property type="match status" value="1"/>
</dbReference>
<feature type="binding site" evidence="10">
    <location>
        <begin position="148"/>
        <end position="151"/>
    </location>
    <ligand>
        <name>GTP</name>
        <dbReference type="ChEBI" id="CHEBI:37565"/>
    </ligand>
</feature>
<feature type="modified residue" description="Diphthamide" evidence="10">
    <location>
        <position position="602"/>
    </location>
</feature>
<evidence type="ECO:0000256" key="6">
    <source>
        <dbReference type="ARBA" id="ARBA00022768"/>
    </source>
</evidence>
<dbReference type="Pfam" id="PF03764">
    <property type="entry name" value="EFG_IV"/>
    <property type="match status" value="1"/>
</dbReference>
<evidence type="ECO:0000256" key="7">
    <source>
        <dbReference type="ARBA" id="ARBA00022917"/>
    </source>
</evidence>
<dbReference type="InterPro" id="IPR004543">
    <property type="entry name" value="Transl_elong_EFG/EF2_arc"/>
</dbReference>
<dbReference type="InterPro" id="IPR009000">
    <property type="entry name" value="Transl_B-barrel_sf"/>
</dbReference>
<dbReference type="Pfam" id="PF00009">
    <property type="entry name" value="GTP_EFTU"/>
    <property type="match status" value="1"/>
</dbReference>
<dbReference type="SUPFAM" id="SSF54980">
    <property type="entry name" value="EF-G C-terminal domain-like"/>
    <property type="match status" value="2"/>
</dbReference>
<gene>
    <name evidence="10" type="primary">fusA</name>
</gene>
<keyword evidence="6 10" id="KW-0251">Elongation factor</keyword>
<comment type="subcellular location">
    <subcellularLocation>
        <location evidence="1 10">Cytoplasm</location>
    </subcellularLocation>
</comment>
<dbReference type="CDD" id="cd01514">
    <property type="entry name" value="Elongation_Factor_C"/>
    <property type="match status" value="1"/>
</dbReference>
<dbReference type="InterPro" id="IPR027417">
    <property type="entry name" value="P-loop_NTPase"/>
</dbReference>
<dbReference type="Gene3D" id="3.30.70.870">
    <property type="entry name" value="Elongation Factor G (Translational Gtpase), domain 3"/>
    <property type="match status" value="1"/>
</dbReference>
<evidence type="ECO:0000256" key="8">
    <source>
        <dbReference type="ARBA" id="ARBA00023134"/>
    </source>
</evidence>
<dbReference type="SUPFAM" id="SSF54211">
    <property type="entry name" value="Ribosomal protein S5 domain 2-like"/>
    <property type="match status" value="1"/>
</dbReference>
<dbReference type="Pfam" id="PF22042">
    <property type="entry name" value="EF-G_D2"/>
    <property type="match status" value="1"/>
</dbReference>
<dbReference type="InterPro" id="IPR041095">
    <property type="entry name" value="EFG_II"/>
</dbReference>
<dbReference type="Gene3D" id="3.30.230.10">
    <property type="match status" value="1"/>
</dbReference>
<dbReference type="PRINTS" id="PR00315">
    <property type="entry name" value="ELONGATNFCT"/>
</dbReference>
<dbReference type="Gene3D" id="3.30.70.240">
    <property type="match status" value="1"/>
</dbReference>
<dbReference type="NCBIfam" id="TIGR00231">
    <property type="entry name" value="small_GTP"/>
    <property type="match status" value="1"/>
</dbReference>
<dbReference type="CDD" id="cd16268">
    <property type="entry name" value="EF2_II"/>
    <property type="match status" value="1"/>
</dbReference>
<keyword evidence="5 10" id="KW-0547">Nucleotide-binding</keyword>
<dbReference type="InterPro" id="IPR053905">
    <property type="entry name" value="EF-G-like_DII"/>
</dbReference>
<dbReference type="SMART" id="SM00889">
    <property type="entry name" value="EFG_IV"/>
    <property type="match status" value="1"/>
</dbReference>
<dbReference type="AlphaFoldDB" id="A0A075I714"/>
<evidence type="ECO:0000256" key="10">
    <source>
        <dbReference type="HAMAP-Rule" id="MF_00054"/>
    </source>
</evidence>
<dbReference type="InterPro" id="IPR000640">
    <property type="entry name" value="EFG_V-like"/>
</dbReference>
<evidence type="ECO:0000313" key="12">
    <source>
        <dbReference type="EMBL" id="AIF23705.1"/>
    </source>
</evidence>
<comment type="function">
    <text evidence="9 10">Catalyzes the GTP-dependent ribosomal translocation step during translation elongation. During this step, the ribosome changes from the pre-translocational (PRE) to the post-translocational (POST) state as the newly formed A-site-bound peptidyl-tRNA and P-site-bound deacylated tRNA move to the P and E sites, respectively. Catalyzes the coordinated movement of the two tRNA molecules, the mRNA and conformational changes in the ribosome.</text>
</comment>
<dbReference type="GO" id="GO:0005525">
    <property type="term" value="F:GTP binding"/>
    <property type="evidence" value="ECO:0007669"/>
    <property type="project" value="UniProtKB-UniRule"/>
</dbReference>
<evidence type="ECO:0000259" key="11">
    <source>
        <dbReference type="PROSITE" id="PS51722"/>
    </source>
</evidence>
<sequence>MGRKEDNIKRATEVMHDREKIRNLAIAAHIDHGKTTLSDNLIAGAGMMSEDLAGKSRVLDFDDQESARGITINAASASMVHSVETDDYLINLIDTPGHVDFGGDVTRAMRAVDGCIILTCAVEGAMPQTETVVRQALKEKVKPVLFINKVDRLINELQVTPEDMMSRFEGQITKVNTLIRQFAPPEHRKDWQVSVMDGTVAFGSAFHNWGITIPYMKKSGVNFTQIFDYCHNEEQKELAKKAPVHEVLLDMAVHKLPSPIVAQQYRIPNIWQGDLESETGMAMLSCDSKGPLSLMITKIWMDPHAGEVAVGRIYSGTIKHGDTVWALGGAKSERVQQVSMMVGGDRIQVPEVSSGNIVALTGVRSAAAGVTVTRDEDATPFEPIRHYSEPVVTVAVEPKSMKDLPKFIDALRGLAKADASLQVSTNQETGEALLAGMGELHLEITIYRLEEEQGIKVSVSEPIVVYRESISSENKGRAFEGKSPNRHNRFYIETEPLPDDVTDALREGVFGDGAVRNKDAKEIGDKFAEFGMNKDLMRKIYAIHGTNILVNDTKGIQNLHETRELIIEGFNDVCKKGPVAEEPLMGVMVSLVDAKLHEDAIHRGPAQTIPAVRKAVKGALLRSKPVIFEPMQKIRIDAPQDVIGGVTREVTTRRGVIEDMPIDGNTASVIGVMPVAESFGFSNDIRAATQGRAVWNTENAGYVHLPRSLFNKVTAEIRERKGLKSEIPDELQYTD</sequence>
<dbReference type="Pfam" id="PF00679">
    <property type="entry name" value="EFG_C"/>
    <property type="match status" value="1"/>
</dbReference>
<dbReference type="HAMAP" id="MF_00054_A">
    <property type="entry name" value="EF_G_EF_2_A"/>
    <property type="match status" value="1"/>
</dbReference>
<dbReference type="Pfam" id="PF14492">
    <property type="entry name" value="EFG_III"/>
    <property type="match status" value="1"/>
</dbReference>
<feature type="binding site" evidence="10">
    <location>
        <begin position="28"/>
        <end position="35"/>
    </location>
    <ligand>
        <name>GTP</name>
        <dbReference type="ChEBI" id="CHEBI:37565"/>
    </ligand>
</feature>
<proteinExistence type="inferred from homology"/>
<protein>
    <recommendedName>
        <fullName evidence="3 10">Elongation factor 2</fullName>
        <shortName evidence="10">EF-2</shortName>
    </recommendedName>
</protein>
<dbReference type="EMBL" id="KF901238">
    <property type="protein sequence ID" value="AIF23705.1"/>
    <property type="molecule type" value="Genomic_DNA"/>
</dbReference>
<keyword evidence="4 10" id="KW-0963">Cytoplasm</keyword>
<dbReference type="FunFam" id="3.30.70.870:FF:000002">
    <property type="entry name" value="Translation elongation factor 2"/>
    <property type="match status" value="1"/>
</dbReference>
<evidence type="ECO:0000256" key="2">
    <source>
        <dbReference type="ARBA" id="ARBA00005870"/>
    </source>
</evidence>
<reference evidence="12" key="1">
    <citation type="journal article" date="2014" name="Genome Biol. Evol.">
        <title>Pangenome evidence for extensive interdomain horizontal transfer affecting lineage core and shell genes in uncultured planktonic thaumarchaeota and euryarchaeota.</title>
        <authorList>
            <person name="Deschamps P."/>
            <person name="Zivanovic Y."/>
            <person name="Moreira D."/>
            <person name="Rodriguez-Valera F."/>
            <person name="Lopez-Garcia P."/>
        </authorList>
    </citation>
    <scope>NUCLEOTIDE SEQUENCE</scope>
</reference>
<evidence type="ECO:0000256" key="3">
    <source>
        <dbReference type="ARBA" id="ARBA00017891"/>
    </source>
</evidence>
<keyword evidence="8 10" id="KW-0342">GTP-binding</keyword>
<evidence type="ECO:0000256" key="4">
    <source>
        <dbReference type="ARBA" id="ARBA00022490"/>
    </source>
</evidence>
<evidence type="ECO:0000256" key="1">
    <source>
        <dbReference type="ARBA" id="ARBA00004496"/>
    </source>
</evidence>
<dbReference type="CDD" id="cd01681">
    <property type="entry name" value="aeEF2_snRNP_like_IV"/>
    <property type="match status" value="1"/>
</dbReference>